<evidence type="ECO:0000256" key="12">
    <source>
        <dbReference type="SAM" id="Phobius"/>
    </source>
</evidence>
<proteinExistence type="inferred from homology"/>
<keyword evidence="6 10" id="KW-0255">Endonuclease</keyword>
<dbReference type="PROSITE" id="PS52044">
    <property type="entry name" value="VLRF1"/>
    <property type="match status" value="1"/>
</dbReference>
<dbReference type="GO" id="GO:0016787">
    <property type="term" value="F:hydrolase activity"/>
    <property type="evidence" value="ECO:0007669"/>
    <property type="project" value="UniProtKB-KW"/>
</dbReference>
<keyword evidence="12" id="KW-0812">Transmembrane</keyword>
<dbReference type="GO" id="GO:0036503">
    <property type="term" value="P:ERAD pathway"/>
    <property type="evidence" value="ECO:0007669"/>
    <property type="project" value="TreeGrafter"/>
</dbReference>
<dbReference type="PANTHER" id="PTHR16036:SF2">
    <property type="entry name" value="TRNA ENDONUCLEASE ANKZF1"/>
    <property type="match status" value="1"/>
</dbReference>
<organism evidence="14 15">
    <name type="scientific">Plasmodiophora brassicae</name>
    <name type="common">Clubroot disease agent</name>
    <dbReference type="NCBI Taxonomy" id="37360"/>
    <lineage>
        <taxon>Eukaryota</taxon>
        <taxon>Sar</taxon>
        <taxon>Rhizaria</taxon>
        <taxon>Endomyxa</taxon>
        <taxon>Phytomyxea</taxon>
        <taxon>Plasmodiophorida</taxon>
        <taxon>Plasmodiophoridae</taxon>
        <taxon>Plasmodiophora</taxon>
    </lineage>
</organism>
<keyword evidence="3 10" id="KW-0963">Cytoplasm</keyword>
<keyword evidence="12" id="KW-0472">Membrane</keyword>
<keyword evidence="7 10" id="KW-0378">Hydrolase</keyword>
<evidence type="ECO:0000256" key="3">
    <source>
        <dbReference type="ARBA" id="ARBA00022490"/>
    </source>
</evidence>
<keyword evidence="9" id="KW-0175">Coiled coil</keyword>
<evidence type="ECO:0000256" key="6">
    <source>
        <dbReference type="ARBA" id="ARBA00022759"/>
    </source>
</evidence>
<feature type="compositionally biased region" description="Low complexity" evidence="11">
    <location>
        <begin position="268"/>
        <end position="278"/>
    </location>
</feature>
<evidence type="ECO:0000256" key="11">
    <source>
        <dbReference type="SAM" id="MobiDB-lite"/>
    </source>
</evidence>
<evidence type="ECO:0000256" key="5">
    <source>
        <dbReference type="ARBA" id="ARBA00022737"/>
    </source>
</evidence>
<comment type="domain">
    <text evidence="10">The VLRF1 domain mediates binding to the 60S ribosomal subunit.</text>
</comment>
<feature type="region of interest" description="Disordered" evidence="11">
    <location>
        <begin position="253"/>
        <end position="278"/>
    </location>
</feature>
<dbReference type="STRING" id="37360.A0A0G4J8U8"/>
<accession>A0A0G4J8U8</accession>
<evidence type="ECO:0000256" key="1">
    <source>
        <dbReference type="ARBA" id="ARBA00004496"/>
    </source>
</evidence>
<protein>
    <recommendedName>
        <fullName evidence="13">VLRF1 domain-containing protein</fullName>
    </recommendedName>
</protein>
<gene>
    <name evidence="14" type="ORF">PBRA_003293</name>
</gene>
<keyword evidence="5" id="KW-0677">Repeat</keyword>
<comment type="similarity">
    <text evidence="2 10">Belongs to the ANKZF1/VMS1 family.</text>
</comment>
<dbReference type="Pfam" id="PF18826">
    <property type="entry name" value="bVLRF1"/>
    <property type="match status" value="1"/>
</dbReference>
<dbReference type="OrthoDB" id="429841at2759"/>
<keyword evidence="12" id="KW-1133">Transmembrane helix</keyword>
<sequence>MATAVPDGAAVRITVKQCDEDGDGGAVRTGFSMVVRRALTSPDAAAEFQAWQARVRSKFSLRPDQAIVIVDDAGEVIESLAQLHDTQQLRLILLDDDSDDDENLAAELGDAIGDDVVNGDSSGDDDEQVVQHRFCLFPDLIKTHKGKQHSRHWLHELVSVGATFSMVSSTAPVSSSSPSAMVDLTSPLIPSSRFRMRLSIIPNDVAETDCTVALDAITNRTWVVLLCHGGFVAGAVLVGGVLVAHKTLHRYVQRKSQGKRQSSHDKSGSASGHASVGSQIRRKQEAALQVSLRALLSTWASFIAKASLIFVHAPGLNRTKIFYEGGPLTPTDPRVRSVAISTGRATLREALRVARSLATVQVIQQNSGC</sequence>
<dbReference type="InterPro" id="IPR041175">
    <property type="entry name" value="VLRF1/Vms1"/>
</dbReference>
<name>A0A0G4J8U8_PLABS</name>
<feature type="domain" description="VLRF1" evidence="13">
    <location>
        <begin position="218"/>
        <end position="360"/>
    </location>
</feature>
<evidence type="ECO:0000313" key="14">
    <source>
        <dbReference type="EMBL" id="CEP03686.1"/>
    </source>
</evidence>
<feature type="active site" evidence="10">
    <location>
        <position position="261"/>
    </location>
</feature>
<evidence type="ECO:0000256" key="9">
    <source>
        <dbReference type="ARBA" id="ARBA00023054"/>
    </source>
</evidence>
<dbReference type="AlphaFoldDB" id="A0A0G4J8U8"/>
<evidence type="ECO:0000256" key="8">
    <source>
        <dbReference type="ARBA" id="ARBA00023043"/>
    </source>
</evidence>
<dbReference type="GO" id="GO:0005737">
    <property type="term" value="C:cytoplasm"/>
    <property type="evidence" value="ECO:0007669"/>
    <property type="project" value="UniProtKB-SubCell"/>
</dbReference>
<evidence type="ECO:0000259" key="13">
    <source>
        <dbReference type="PROSITE" id="PS52044"/>
    </source>
</evidence>
<dbReference type="PANTHER" id="PTHR16036">
    <property type="entry name" value="ANKYRIN REPEAT AND ZINC FINGER DOMAIN-CONTAINING PROTEIN 1"/>
    <property type="match status" value="1"/>
</dbReference>
<dbReference type="InterPro" id="IPR047139">
    <property type="entry name" value="ANKZ1/VMS1"/>
</dbReference>
<reference evidence="14 15" key="1">
    <citation type="submission" date="2015-02" db="EMBL/GenBank/DDBJ databases">
        <authorList>
            <person name="Chooi Y.-H."/>
        </authorList>
    </citation>
    <scope>NUCLEOTIDE SEQUENCE [LARGE SCALE GENOMIC DNA]</scope>
    <source>
        <strain evidence="14">E3</strain>
    </source>
</reference>
<dbReference type="GO" id="GO:0004519">
    <property type="term" value="F:endonuclease activity"/>
    <property type="evidence" value="ECO:0007669"/>
    <property type="project" value="UniProtKB-KW"/>
</dbReference>
<evidence type="ECO:0000313" key="15">
    <source>
        <dbReference type="Proteomes" id="UP000039324"/>
    </source>
</evidence>
<evidence type="ECO:0000256" key="10">
    <source>
        <dbReference type="PROSITE-ProRule" id="PRU01389"/>
    </source>
</evidence>
<comment type="subcellular location">
    <subcellularLocation>
        <location evidence="1">Cytoplasm</location>
    </subcellularLocation>
</comment>
<feature type="transmembrane region" description="Helical" evidence="12">
    <location>
        <begin position="222"/>
        <end position="244"/>
    </location>
</feature>
<keyword evidence="15" id="KW-1185">Reference proteome</keyword>
<keyword evidence="8" id="KW-0040">ANK repeat</keyword>
<evidence type="ECO:0000256" key="2">
    <source>
        <dbReference type="ARBA" id="ARBA00009262"/>
    </source>
</evidence>
<evidence type="ECO:0000256" key="4">
    <source>
        <dbReference type="ARBA" id="ARBA00022722"/>
    </source>
</evidence>
<evidence type="ECO:0000256" key="7">
    <source>
        <dbReference type="ARBA" id="ARBA00022801"/>
    </source>
</evidence>
<dbReference type="EMBL" id="CDSF01000155">
    <property type="protein sequence ID" value="CEP03686.1"/>
    <property type="molecule type" value="Genomic_DNA"/>
</dbReference>
<dbReference type="Proteomes" id="UP000039324">
    <property type="component" value="Unassembled WGS sequence"/>
</dbReference>
<keyword evidence="4 10" id="KW-0540">Nuclease</keyword>